<name>A0ACB9C7P2_9ASTR</name>
<evidence type="ECO:0000313" key="1">
    <source>
        <dbReference type="EMBL" id="KAI3730289.1"/>
    </source>
</evidence>
<keyword evidence="2" id="KW-1185">Reference proteome</keyword>
<comment type="caution">
    <text evidence="1">The sequence shown here is derived from an EMBL/GenBank/DDBJ whole genome shotgun (WGS) entry which is preliminary data.</text>
</comment>
<reference evidence="2" key="1">
    <citation type="journal article" date="2022" name="Mol. Ecol. Resour.">
        <title>The genomes of chicory, endive, great burdock and yacon provide insights into Asteraceae palaeo-polyploidization history and plant inulin production.</title>
        <authorList>
            <person name="Fan W."/>
            <person name="Wang S."/>
            <person name="Wang H."/>
            <person name="Wang A."/>
            <person name="Jiang F."/>
            <person name="Liu H."/>
            <person name="Zhao H."/>
            <person name="Xu D."/>
            <person name="Zhang Y."/>
        </authorList>
    </citation>
    <scope>NUCLEOTIDE SEQUENCE [LARGE SCALE GENOMIC DNA]</scope>
    <source>
        <strain evidence="2">cv. Yunnan</strain>
    </source>
</reference>
<gene>
    <name evidence="1" type="ORF">L1987_61458</name>
</gene>
<organism evidence="1 2">
    <name type="scientific">Smallanthus sonchifolius</name>
    <dbReference type="NCBI Taxonomy" id="185202"/>
    <lineage>
        <taxon>Eukaryota</taxon>
        <taxon>Viridiplantae</taxon>
        <taxon>Streptophyta</taxon>
        <taxon>Embryophyta</taxon>
        <taxon>Tracheophyta</taxon>
        <taxon>Spermatophyta</taxon>
        <taxon>Magnoliopsida</taxon>
        <taxon>eudicotyledons</taxon>
        <taxon>Gunneridae</taxon>
        <taxon>Pentapetalae</taxon>
        <taxon>asterids</taxon>
        <taxon>campanulids</taxon>
        <taxon>Asterales</taxon>
        <taxon>Asteraceae</taxon>
        <taxon>Asteroideae</taxon>
        <taxon>Heliantheae alliance</taxon>
        <taxon>Millerieae</taxon>
        <taxon>Smallanthus</taxon>
    </lineage>
</organism>
<accession>A0ACB9C7P2</accession>
<proteinExistence type="predicted"/>
<evidence type="ECO:0000313" key="2">
    <source>
        <dbReference type="Proteomes" id="UP001056120"/>
    </source>
</evidence>
<dbReference type="EMBL" id="CM042038">
    <property type="protein sequence ID" value="KAI3730289.1"/>
    <property type="molecule type" value="Genomic_DNA"/>
</dbReference>
<protein>
    <submittedName>
        <fullName evidence="1">Uncharacterized protein</fullName>
    </submittedName>
</protein>
<reference evidence="1 2" key="2">
    <citation type="journal article" date="2022" name="Mol. Ecol. Resour.">
        <title>The genomes of chicory, endive, great burdock and yacon provide insights into Asteraceae paleo-polyploidization history and plant inulin production.</title>
        <authorList>
            <person name="Fan W."/>
            <person name="Wang S."/>
            <person name="Wang H."/>
            <person name="Wang A."/>
            <person name="Jiang F."/>
            <person name="Liu H."/>
            <person name="Zhao H."/>
            <person name="Xu D."/>
            <person name="Zhang Y."/>
        </authorList>
    </citation>
    <scope>NUCLEOTIDE SEQUENCE [LARGE SCALE GENOMIC DNA]</scope>
    <source>
        <strain evidence="2">cv. Yunnan</strain>
        <tissue evidence="1">Leaves</tissue>
    </source>
</reference>
<dbReference type="Proteomes" id="UP001056120">
    <property type="component" value="Linkage Group LG21"/>
</dbReference>
<sequence>MHSVCVTGAGGFVASWVVKELLAKGYIVHGTVRDPDDEKKNGHLKKLEHANERLHLFKADMLDYAGLCIAIDGCTGVIHVATPVPAGKVTNPQPEMLEPAITGTRNVMNACLKSKVNKVLVVSSMTAIFVNPSWPKDRPMDENCWSDAEFCKKNEKWYCASKVISEREALEFGKKNNLNVVTICPAMVFGPMLQSTICTTNTILLNLFKGKNSFNLGELDKPEEDIPIPIVDVRDCAKALLLAYEKPEAEGSPCGLNEELNYTCEKIMKLGWSHRSLEETLVDSVKNMKEAGLLS</sequence>